<reference evidence="2 3" key="1">
    <citation type="journal article" date="2010" name="Cell">
        <title>The genome of Naegleria gruberi illuminates early eukaryotic versatility.</title>
        <authorList>
            <person name="Fritz-Laylin L.K."/>
            <person name="Prochnik S.E."/>
            <person name="Ginger M.L."/>
            <person name="Dacks J.B."/>
            <person name="Carpenter M.L."/>
            <person name="Field M.C."/>
            <person name="Kuo A."/>
            <person name="Paredez A."/>
            <person name="Chapman J."/>
            <person name="Pham J."/>
            <person name="Shu S."/>
            <person name="Neupane R."/>
            <person name="Cipriano M."/>
            <person name="Mancuso J."/>
            <person name="Tu H."/>
            <person name="Salamov A."/>
            <person name="Lindquist E."/>
            <person name="Shapiro H."/>
            <person name="Lucas S."/>
            <person name="Grigoriev I.V."/>
            <person name="Cande W.Z."/>
            <person name="Fulton C."/>
            <person name="Rokhsar D.S."/>
            <person name="Dawson S.C."/>
        </authorList>
    </citation>
    <scope>NUCLEOTIDE SEQUENCE [LARGE SCALE GENOMIC DNA]</scope>
    <source>
        <strain evidence="2 3">NEG-M</strain>
    </source>
</reference>
<feature type="transmembrane region" description="Helical" evidence="1">
    <location>
        <begin position="347"/>
        <end position="372"/>
    </location>
</feature>
<keyword evidence="3" id="KW-1185">Reference proteome</keyword>
<protein>
    <submittedName>
        <fullName evidence="2">Predicted protein</fullName>
    </submittedName>
</protein>
<evidence type="ECO:0000313" key="3">
    <source>
        <dbReference type="Proteomes" id="UP000006671"/>
    </source>
</evidence>
<dbReference type="GeneID" id="8851021"/>
<keyword evidence="1" id="KW-0472">Membrane</keyword>
<name>D2VRU1_NAEGR</name>
<evidence type="ECO:0000313" key="2">
    <source>
        <dbReference type="EMBL" id="EFC40523.1"/>
    </source>
</evidence>
<dbReference type="InParanoid" id="D2VRU1"/>
<organism evidence="3">
    <name type="scientific">Naegleria gruberi</name>
    <name type="common">Amoeba</name>
    <dbReference type="NCBI Taxonomy" id="5762"/>
    <lineage>
        <taxon>Eukaryota</taxon>
        <taxon>Discoba</taxon>
        <taxon>Heterolobosea</taxon>
        <taxon>Tetramitia</taxon>
        <taxon>Eutetramitia</taxon>
        <taxon>Vahlkampfiidae</taxon>
        <taxon>Naegleria</taxon>
    </lineage>
</organism>
<dbReference type="EMBL" id="GG738892">
    <property type="protein sequence ID" value="EFC40523.1"/>
    <property type="molecule type" value="Genomic_DNA"/>
</dbReference>
<keyword evidence="1" id="KW-1133">Transmembrane helix</keyword>
<dbReference type="RefSeq" id="XP_002673267.1">
    <property type="nucleotide sequence ID" value="XM_002673221.1"/>
</dbReference>
<dbReference type="VEuPathDB" id="AmoebaDB:NAEGRDRAFT_71703"/>
<dbReference type="AlphaFoldDB" id="D2VRU1"/>
<keyword evidence="1" id="KW-0812">Transmembrane</keyword>
<dbReference type="OMA" id="FYYRYRM"/>
<accession>D2VRU1</accession>
<sequence>MSNYESSRKDSSTFQQNKMPFGSLTAWTKHCKIETSYFPFSTSISHHNNQLSSTFTNNRTILLLTCIYLSLILTCSPIHCDTITIPSNSTFYTLPNDTPTFGTFKVTVSYAVSPSTYLQNISFSLMYLNVNSYTAFLSDPSAFEADPAKFDGEIDLFQSSKPSGSIQISEMRFTENTKLNQYKYIIRKKEKSLQYTLAITKFTLEETWRVYDRLLLGMQSVDIPSGLTEKYVCEVCSSRVIDVNELDAKVSYTVTVSPYATGRVSLINVKLSTQEDLVWSSDQTLILKDSRSTLTFTTNSNSIKTLYVQVTALNCSLNDQILDRCQFSFNVKPVNSKSLTSASADTAIVVTAVILSLIILLAILLSSGYFYYRYRMSKRYEEARLQTMREMTSRAQLSLANGSNVQTVDESQRPHDPFVRLDKLHGYSLDSSTHFVMDALPKVNINLATTPTTPEPVVQYGVDTKRLSQRVSDAHAPIETDSIKLAVQNEKDHK</sequence>
<gene>
    <name evidence="2" type="ORF">NAEGRDRAFT_71703</name>
</gene>
<dbReference type="KEGG" id="ngr:NAEGRDRAFT_71703"/>
<evidence type="ECO:0000256" key="1">
    <source>
        <dbReference type="SAM" id="Phobius"/>
    </source>
</evidence>
<proteinExistence type="predicted"/>
<dbReference type="Proteomes" id="UP000006671">
    <property type="component" value="Unassembled WGS sequence"/>
</dbReference>
<dbReference type="OrthoDB" id="10393932at2759"/>